<accession>A0ABQ2L3V1</accession>
<dbReference type="Proteomes" id="UP000658127">
    <property type="component" value="Unassembled WGS sequence"/>
</dbReference>
<organism evidence="1 2">
    <name type="scientific">Nocardia rhizosphaerihabitans</name>
    <dbReference type="NCBI Taxonomy" id="1691570"/>
    <lineage>
        <taxon>Bacteria</taxon>
        <taxon>Bacillati</taxon>
        <taxon>Actinomycetota</taxon>
        <taxon>Actinomycetes</taxon>
        <taxon>Mycobacteriales</taxon>
        <taxon>Nocardiaceae</taxon>
        <taxon>Nocardia</taxon>
    </lineage>
</organism>
<reference evidence="2" key="1">
    <citation type="journal article" date="2019" name="Int. J. Syst. Evol. Microbiol.">
        <title>The Global Catalogue of Microorganisms (GCM) 10K type strain sequencing project: providing services to taxonomists for standard genome sequencing and annotation.</title>
        <authorList>
            <consortium name="The Broad Institute Genomics Platform"/>
            <consortium name="The Broad Institute Genome Sequencing Center for Infectious Disease"/>
            <person name="Wu L."/>
            <person name="Ma J."/>
        </authorList>
    </citation>
    <scope>NUCLEOTIDE SEQUENCE [LARGE SCALE GENOMIC DNA]</scope>
    <source>
        <strain evidence="2">CGMCC 4.7329</strain>
    </source>
</reference>
<keyword evidence="2" id="KW-1185">Reference proteome</keyword>
<evidence type="ECO:0000313" key="2">
    <source>
        <dbReference type="Proteomes" id="UP000658127"/>
    </source>
</evidence>
<gene>
    <name evidence="1" type="ORF">GCM10011610_68670</name>
</gene>
<name>A0ABQ2L3V1_9NOCA</name>
<protein>
    <submittedName>
        <fullName evidence="1">Uncharacterized protein</fullName>
    </submittedName>
</protein>
<dbReference type="EMBL" id="BMNE01000014">
    <property type="protein sequence ID" value="GGO00063.1"/>
    <property type="molecule type" value="Genomic_DNA"/>
</dbReference>
<sequence length="56" mass="6135">MDSQGGGIKADSKPGSYQLPYLAINRDLMSRISELGYGIVWEMRVTDFAGTSHGKE</sequence>
<proteinExistence type="predicted"/>
<evidence type="ECO:0000313" key="1">
    <source>
        <dbReference type="EMBL" id="GGO00063.1"/>
    </source>
</evidence>
<comment type="caution">
    <text evidence="1">The sequence shown here is derived from an EMBL/GenBank/DDBJ whole genome shotgun (WGS) entry which is preliminary data.</text>
</comment>